<evidence type="ECO:0000313" key="1">
    <source>
        <dbReference type="EMBL" id="MCD7456275.1"/>
    </source>
</evidence>
<organism evidence="1 2">
    <name type="scientific">Datura stramonium</name>
    <name type="common">Jimsonweed</name>
    <name type="synonym">Common thornapple</name>
    <dbReference type="NCBI Taxonomy" id="4076"/>
    <lineage>
        <taxon>Eukaryota</taxon>
        <taxon>Viridiplantae</taxon>
        <taxon>Streptophyta</taxon>
        <taxon>Embryophyta</taxon>
        <taxon>Tracheophyta</taxon>
        <taxon>Spermatophyta</taxon>
        <taxon>Magnoliopsida</taxon>
        <taxon>eudicotyledons</taxon>
        <taxon>Gunneridae</taxon>
        <taxon>Pentapetalae</taxon>
        <taxon>asterids</taxon>
        <taxon>lamiids</taxon>
        <taxon>Solanales</taxon>
        <taxon>Solanaceae</taxon>
        <taxon>Solanoideae</taxon>
        <taxon>Datureae</taxon>
        <taxon>Datura</taxon>
    </lineage>
</organism>
<protein>
    <submittedName>
        <fullName evidence="1">Uncharacterized protein</fullName>
    </submittedName>
</protein>
<proteinExistence type="predicted"/>
<dbReference type="Proteomes" id="UP000823775">
    <property type="component" value="Unassembled WGS sequence"/>
</dbReference>
<sequence>MHDVVEKMPELYVCLLEFGLGPLVEEPCEVNEAWVPFGGLAKGLRYGWEWAVVGGHSGGGGAQGLDQLGHHSNRHLCHPFYSKGQ</sequence>
<name>A0ABS8SBM3_DATST</name>
<gene>
    <name evidence="1" type="ORF">HAX54_031079</name>
</gene>
<accession>A0ABS8SBM3</accession>
<evidence type="ECO:0000313" key="2">
    <source>
        <dbReference type="Proteomes" id="UP000823775"/>
    </source>
</evidence>
<comment type="caution">
    <text evidence="1">The sequence shown here is derived from an EMBL/GenBank/DDBJ whole genome shotgun (WGS) entry which is preliminary data.</text>
</comment>
<keyword evidence="2" id="KW-1185">Reference proteome</keyword>
<dbReference type="EMBL" id="JACEIK010000391">
    <property type="protein sequence ID" value="MCD7456275.1"/>
    <property type="molecule type" value="Genomic_DNA"/>
</dbReference>
<reference evidence="1 2" key="1">
    <citation type="journal article" date="2021" name="BMC Genomics">
        <title>Datura genome reveals duplications of psychoactive alkaloid biosynthetic genes and high mutation rate following tissue culture.</title>
        <authorList>
            <person name="Rajewski A."/>
            <person name="Carter-House D."/>
            <person name="Stajich J."/>
            <person name="Litt A."/>
        </authorList>
    </citation>
    <scope>NUCLEOTIDE SEQUENCE [LARGE SCALE GENOMIC DNA]</scope>
    <source>
        <strain evidence="1">AR-01</strain>
    </source>
</reference>